<dbReference type="PANTHER" id="PTHR46191">
    <property type="match status" value="1"/>
</dbReference>
<gene>
    <name evidence="1" type="ORF">MELIAE_LOCUS1335</name>
</gene>
<proteinExistence type="predicted"/>
<dbReference type="InterPro" id="IPR036412">
    <property type="entry name" value="HAD-like_sf"/>
</dbReference>
<dbReference type="InterPro" id="IPR044924">
    <property type="entry name" value="HAD-SF_hydro_IA_REG-2-like_cap"/>
</dbReference>
<dbReference type="SFLD" id="SFLDG01129">
    <property type="entry name" value="C1.5:_HAD__Beta-PGM__Phosphata"/>
    <property type="match status" value="1"/>
</dbReference>
<name>A0A9P0FCM3_BRAAE</name>
<dbReference type="AlphaFoldDB" id="A0A9P0FCM3"/>
<accession>A0A9P0FCM3</accession>
<evidence type="ECO:0000313" key="1">
    <source>
        <dbReference type="EMBL" id="CAH0547320.1"/>
    </source>
</evidence>
<dbReference type="InterPro" id="IPR011949">
    <property type="entry name" value="HAD-SF_hydro_IA_REG-2-like"/>
</dbReference>
<dbReference type="Pfam" id="PF00702">
    <property type="entry name" value="Hydrolase"/>
    <property type="match status" value="1"/>
</dbReference>
<dbReference type="InterPro" id="IPR051828">
    <property type="entry name" value="HAD-like_hydrolase_domain"/>
</dbReference>
<dbReference type="EMBL" id="OV121132">
    <property type="protein sequence ID" value="CAH0547320.1"/>
    <property type="molecule type" value="Genomic_DNA"/>
</dbReference>
<dbReference type="Proteomes" id="UP001154078">
    <property type="component" value="Chromosome 1"/>
</dbReference>
<reference evidence="1" key="1">
    <citation type="submission" date="2021-12" db="EMBL/GenBank/DDBJ databases">
        <authorList>
            <person name="King R."/>
        </authorList>
    </citation>
    <scope>NUCLEOTIDE SEQUENCE</scope>
</reference>
<organism evidence="1 2">
    <name type="scientific">Brassicogethes aeneus</name>
    <name type="common">Rape pollen beetle</name>
    <name type="synonym">Meligethes aeneus</name>
    <dbReference type="NCBI Taxonomy" id="1431903"/>
    <lineage>
        <taxon>Eukaryota</taxon>
        <taxon>Metazoa</taxon>
        <taxon>Ecdysozoa</taxon>
        <taxon>Arthropoda</taxon>
        <taxon>Hexapoda</taxon>
        <taxon>Insecta</taxon>
        <taxon>Pterygota</taxon>
        <taxon>Neoptera</taxon>
        <taxon>Endopterygota</taxon>
        <taxon>Coleoptera</taxon>
        <taxon>Polyphaga</taxon>
        <taxon>Cucujiformia</taxon>
        <taxon>Nitidulidae</taxon>
        <taxon>Meligethinae</taxon>
        <taxon>Brassicogethes</taxon>
    </lineage>
</organism>
<dbReference type="PANTHER" id="PTHR46191:SF2">
    <property type="entry name" value="HALOACID DEHALOGENASE-LIKE HYDROLASE DOMAIN-CONTAINING PROTEIN 3"/>
    <property type="match status" value="1"/>
</dbReference>
<sequence>MNLSRLRLITFDVTNTLLKFRSAPGQQYGEIGAMYGILCDNDSLSANFKAHWRKMNQEHPNFGLNSGLGWEKWWKMIVKGTFKDSRFNVEDKKLDAIASHLIDVYKTSACWQPCYGTQALLSYLRNRQVTLGIISNFDPRLSTTLTNTKLRHFFHFVLTSYEVGIEKPDTKIFDKALQMSEINNIKPDECLHVGDTTALDYYGARNSGWNAVLIDDRSAENLKKKYPDIDIKCVFPSLYDLHKYLVKTDNCKLSAQSL</sequence>
<protein>
    <recommendedName>
        <fullName evidence="3">Rhythmically expressed gene 2 protein</fullName>
    </recommendedName>
</protein>
<evidence type="ECO:0008006" key="3">
    <source>
        <dbReference type="Google" id="ProtNLM"/>
    </source>
</evidence>
<keyword evidence="2" id="KW-1185">Reference proteome</keyword>
<dbReference type="OrthoDB" id="444127at2759"/>
<dbReference type="InterPro" id="IPR023214">
    <property type="entry name" value="HAD_sf"/>
</dbReference>
<dbReference type="Gene3D" id="1.10.150.720">
    <property type="entry name" value="Haloacid dehalogenase-like hydrolase"/>
    <property type="match status" value="1"/>
</dbReference>
<dbReference type="SUPFAM" id="SSF56784">
    <property type="entry name" value="HAD-like"/>
    <property type="match status" value="1"/>
</dbReference>
<dbReference type="Gene3D" id="3.40.50.1000">
    <property type="entry name" value="HAD superfamily/HAD-like"/>
    <property type="match status" value="1"/>
</dbReference>
<dbReference type="NCBIfam" id="TIGR01549">
    <property type="entry name" value="HAD-SF-IA-v1"/>
    <property type="match status" value="1"/>
</dbReference>
<dbReference type="GO" id="GO:0005634">
    <property type="term" value="C:nucleus"/>
    <property type="evidence" value="ECO:0007669"/>
    <property type="project" value="TreeGrafter"/>
</dbReference>
<dbReference type="NCBIfam" id="TIGR02252">
    <property type="entry name" value="DREG-2"/>
    <property type="match status" value="1"/>
</dbReference>
<dbReference type="InterPro" id="IPR006439">
    <property type="entry name" value="HAD-SF_hydro_IA"/>
</dbReference>
<dbReference type="SFLD" id="SFLDS00003">
    <property type="entry name" value="Haloacid_Dehalogenase"/>
    <property type="match status" value="1"/>
</dbReference>
<evidence type="ECO:0000313" key="2">
    <source>
        <dbReference type="Proteomes" id="UP001154078"/>
    </source>
</evidence>
<dbReference type="CDD" id="cd16415">
    <property type="entry name" value="HAD_dREG-2_like"/>
    <property type="match status" value="1"/>
</dbReference>